<feature type="region of interest" description="Disordered" evidence="1">
    <location>
        <begin position="94"/>
        <end position="129"/>
    </location>
</feature>
<reference evidence="2" key="1">
    <citation type="submission" date="2023-03" db="EMBL/GenBank/DDBJ databases">
        <title>Massive genome expansion in bonnet fungi (Mycena s.s.) driven by repeated elements and novel gene families across ecological guilds.</title>
        <authorList>
            <consortium name="Lawrence Berkeley National Laboratory"/>
            <person name="Harder C.B."/>
            <person name="Miyauchi S."/>
            <person name="Viragh M."/>
            <person name="Kuo A."/>
            <person name="Thoen E."/>
            <person name="Andreopoulos B."/>
            <person name="Lu D."/>
            <person name="Skrede I."/>
            <person name="Drula E."/>
            <person name="Henrissat B."/>
            <person name="Morin E."/>
            <person name="Kohler A."/>
            <person name="Barry K."/>
            <person name="LaButti K."/>
            <person name="Morin E."/>
            <person name="Salamov A."/>
            <person name="Lipzen A."/>
            <person name="Mereny Z."/>
            <person name="Hegedus B."/>
            <person name="Baldrian P."/>
            <person name="Stursova M."/>
            <person name="Weitz H."/>
            <person name="Taylor A."/>
            <person name="Grigoriev I.V."/>
            <person name="Nagy L.G."/>
            <person name="Martin F."/>
            <person name="Kauserud H."/>
        </authorList>
    </citation>
    <scope>NUCLEOTIDE SEQUENCE</scope>
    <source>
        <strain evidence="2">CBHHK200</strain>
    </source>
</reference>
<name>A0AAD6TH98_9AGAR</name>
<dbReference type="AlphaFoldDB" id="A0AAD6TH98"/>
<proteinExistence type="predicted"/>
<dbReference type="EMBL" id="JARJCM010000007">
    <property type="protein sequence ID" value="KAJ7044223.1"/>
    <property type="molecule type" value="Genomic_DNA"/>
</dbReference>
<evidence type="ECO:0000313" key="3">
    <source>
        <dbReference type="Proteomes" id="UP001218188"/>
    </source>
</evidence>
<dbReference type="Proteomes" id="UP001218188">
    <property type="component" value="Unassembled WGS sequence"/>
</dbReference>
<protein>
    <submittedName>
        <fullName evidence="2">Uncharacterized protein</fullName>
    </submittedName>
</protein>
<accession>A0AAD6TH98</accession>
<organism evidence="2 3">
    <name type="scientific">Mycena alexandri</name>
    <dbReference type="NCBI Taxonomy" id="1745969"/>
    <lineage>
        <taxon>Eukaryota</taxon>
        <taxon>Fungi</taxon>
        <taxon>Dikarya</taxon>
        <taxon>Basidiomycota</taxon>
        <taxon>Agaricomycotina</taxon>
        <taxon>Agaricomycetes</taxon>
        <taxon>Agaricomycetidae</taxon>
        <taxon>Agaricales</taxon>
        <taxon>Marasmiineae</taxon>
        <taxon>Mycenaceae</taxon>
        <taxon>Mycena</taxon>
    </lineage>
</organism>
<comment type="caution">
    <text evidence="2">The sequence shown here is derived from an EMBL/GenBank/DDBJ whole genome shotgun (WGS) entry which is preliminary data.</text>
</comment>
<sequence>MPAYSDPPTGLASPFKPLRRLGDPYKLHYHLRREGSPSPLNLMRSSTGMLHHLYHYKGTPRSPRLINLGIINEGFSPLGMSVDELAAGFTNISMRSASPGSPAERKPAFGETQSSREFNETTGEAETSPSVCAHGFWRAEHDPSSSAPDICPHGFQRADMDVCPGGFRRAEPDPSSSGPDICPHGFRRADLEVCPHGFKRSQTSEPSPLDVCPHGHSRARVDVCPHGFRCSSRAPV</sequence>
<gene>
    <name evidence="2" type="ORF">C8F04DRAFT_1250170</name>
</gene>
<keyword evidence="3" id="KW-1185">Reference proteome</keyword>
<evidence type="ECO:0000256" key="1">
    <source>
        <dbReference type="SAM" id="MobiDB-lite"/>
    </source>
</evidence>
<feature type="compositionally biased region" description="Polar residues" evidence="1">
    <location>
        <begin position="111"/>
        <end position="129"/>
    </location>
</feature>
<evidence type="ECO:0000313" key="2">
    <source>
        <dbReference type="EMBL" id="KAJ7044223.1"/>
    </source>
</evidence>